<dbReference type="Proteomes" id="UP000054342">
    <property type="component" value="Unassembled WGS sequence"/>
</dbReference>
<proteinExistence type="predicted"/>
<dbReference type="OrthoDB" id="4108861at2759"/>
<reference evidence="1 2" key="1">
    <citation type="submission" date="2015-01" db="EMBL/GenBank/DDBJ databases">
        <title>The Genome Sequence of Exophiala xenobiotica CBS118157.</title>
        <authorList>
            <consortium name="The Broad Institute Genomics Platform"/>
            <person name="Cuomo C."/>
            <person name="de Hoog S."/>
            <person name="Gorbushina A."/>
            <person name="Stielow B."/>
            <person name="Teixiera M."/>
            <person name="Abouelleil A."/>
            <person name="Chapman S.B."/>
            <person name="Priest M."/>
            <person name="Young S.K."/>
            <person name="Wortman J."/>
            <person name="Nusbaum C."/>
            <person name="Birren B."/>
        </authorList>
    </citation>
    <scope>NUCLEOTIDE SEQUENCE [LARGE SCALE GENOMIC DNA]</scope>
    <source>
        <strain evidence="1 2">CBS 118157</strain>
    </source>
</reference>
<evidence type="ECO:0000313" key="2">
    <source>
        <dbReference type="Proteomes" id="UP000054342"/>
    </source>
</evidence>
<evidence type="ECO:0000313" key="1">
    <source>
        <dbReference type="EMBL" id="KIW57011.1"/>
    </source>
</evidence>
<protein>
    <recommendedName>
        <fullName evidence="3">F-box domain-containing protein</fullName>
    </recommendedName>
</protein>
<keyword evidence="2" id="KW-1185">Reference proteome</keyword>
<dbReference type="RefSeq" id="XP_013317595.1">
    <property type="nucleotide sequence ID" value="XM_013462141.1"/>
</dbReference>
<organism evidence="1 2">
    <name type="scientific">Exophiala xenobiotica</name>
    <dbReference type="NCBI Taxonomy" id="348802"/>
    <lineage>
        <taxon>Eukaryota</taxon>
        <taxon>Fungi</taxon>
        <taxon>Dikarya</taxon>
        <taxon>Ascomycota</taxon>
        <taxon>Pezizomycotina</taxon>
        <taxon>Eurotiomycetes</taxon>
        <taxon>Chaetothyriomycetidae</taxon>
        <taxon>Chaetothyriales</taxon>
        <taxon>Herpotrichiellaceae</taxon>
        <taxon>Exophiala</taxon>
    </lineage>
</organism>
<dbReference type="AlphaFoldDB" id="A0A0D2BXB0"/>
<evidence type="ECO:0008006" key="3">
    <source>
        <dbReference type="Google" id="ProtNLM"/>
    </source>
</evidence>
<gene>
    <name evidence="1" type="ORF">PV05_05616</name>
</gene>
<accession>A0A0D2BXB0</accession>
<sequence>MASFQTLPVEVLVQILRYVNHNGDIGNLRLCSSDLMELSLQQERLFRIELCSDQGIAPRVWDLFCSQRTTGLPHCEHSTPGIVQVMVLGNFLREIRVIASDIDDMIHQLTESNRTHLELGRWSGFLLFDVVHQLLKASTTVTDRQGGVLAPSAHGDTFTHQVLSEKCVRFLKTQMTLQDLETVIAAVNVCTTKLWSMIFLFTPQDLTVESFGSLNGTSFNMEQAILTEHVIWKGPQWVSRGLEGFGLANRRSGTELQRNADMTLLREGIWRGTREDGARLAANGLARLLWKERQEKIEGKARSSSTAVTITDMRVNSVVWRGSSGDM</sequence>
<dbReference type="HOGENOM" id="CLU_073631_0_0_1"/>
<dbReference type="EMBL" id="KN847319">
    <property type="protein sequence ID" value="KIW57011.1"/>
    <property type="molecule type" value="Genomic_DNA"/>
</dbReference>
<name>A0A0D2BXB0_9EURO</name>
<dbReference type="GeneID" id="25327524"/>